<proteinExistence type="predicted"/>
<evidence type="ECO:0000256" key="2">
    <source>
        <dbReference type="ARBA" id="ARBA00022475"/>
    </source>
</evidence>
<feature type="transmembrane region" description="Helical" evidence="7">
    <location>
        <begin position="282"/>
        <end position="299"/>
    </location>
</feature>
<keyword evidence="4" id="KW-0378">Hydrolase</keyword>
<dbReference type="SUPFAM" id="SSF48317">
    <property type="entry name" value="Acid phosphatase/Vanadium-dependent haloperoxidase"/>
    <property type="match status" value="1"/>
</dbReference>
<dbReference type="PANTHER" id="PTHR14969:SF62">
    <property type="entry name" value="DECAPRENYLPHOSPHORYL-5-PHOSPHORIBOSE PHOSPHATASE RV3807C-RELATED"/>
    <property type="match status" value="1"/>
</dbReference>
<keyword evidence="3 7" id="KW-0812">Transmembrane</keyword>
<keyword evidence="2" id="KW-1003">Cell membrane</keyword>
<dbReference type="InterPro" id="IPR036938">
    <property type="entry name" value="PAP2/HPO_sf"/>
</dbReference>
<keyword evidence="5 7" id="KW-1133">Transmembrane helix</keyword>
<comment type="caution">
    <text evidence="9">The sequence shown here is derived from an EMBL/GenBank/DDBJ whole genome shotgun (WGS) entry which is preliminary data.</text>
</comment>
<dbReference type="SMART" id="SM00014">
    <property type="entry name" value="acidPPc"/>
    <property type="match status" value="1"/>
</dbReference>
<feature type="transmembrane region" description="Helical" evidence="7">
    <location>
        <begin position="12"/>
        <end position="34"/>
    </location>
</feature>
<name>A0A315Y4T5_RUMFL</name>
<dbReference type="GO" id="GO:0005886">
    <property type="term" value="C:plasma membrane"/>
    <property type="evidence" value="ECO:0007669"/>
    <property type="project" value="UniProtKB-SubCell"/>
</dbReference>
<dbReference type="GO" id="GO:0016787">
    <property type="term" value="F:hydrolase activity"/>
    <property type="evidence" value="ECO:0007669"/>
    <property type="project" value="UniProtKB-KW"/>
</dbReference>
<feature type="transmembrane region" description="Helical" evidence="7">
    <location>
        <begin position="85"/>
        <end position="105"/>
    </location>
</feature>
<feature type="transmembrane region" description="Helical" evidence="7">
    <location>
        <begin position="49"/>
        <end position="73"/>
    </location>
</feature>
<feature type="transmembrane region" description="Helical" evidence="7">
    <location>
        <begin position="125"/>
        <end position="147"/>
    </location>
</feature>
<dbReference type="AlphaFoldDB" id="A0A315Y4T5"/>
<feature type="transmembrane region" description="Helical" evidence="7">
    <location>
        <begin position="255"/>
        <end position="276"/>
    </location>
</feature>
<dbReference type="Proteomes" id="UP000245720">
    <property type="component" value="Unassembled WGS sequence"/>
</dbReference>
<dbReference type="PANTHER" id="PTHR14969">
    <property type="entry name" value="SPHINGOSINE-1-PHOSPHATE PHOSPHOHYDROLASE"/>
    <property type="match status" value="1"/>
</dbReference>
<organism evidence="9 10">
    <name type="scientific">Ruminococcus flavefaciens</name>
    <dbReference type="NCBI Taxonomy" id="1265"/>
    <lineage>
        <taxon>Bacteria</taxon>
        <taxon>Bacillati</taxon>
        <taxon>Bacillota</taxon>
        <taxon>Clostridia</taxon>
        <taxon>Eubacteriales</taxon>
        <taxon>Oscillospiraceae</taxon>
        <taxon>Ruminococcus</taxon>
    </lineage>
</organism>
<dbReference type="InterPro" id="IPR000326">
    <property type="entry name" value="PAP2/HPO"/>
</dbReference>
<evidence type="ECO:0000256" key="5">
    <source>
        <dbReference type="ARBA" id="ARBA00022989"/>
    </source>
</evidence>
<evidence type="ECO:0000259" key="8">
    <source>
        <dbReference type="SMART" id="SM00014"/>
    </source>
</evidence>
<evidence type="ECO:0000256" key="7">
    <source>
        <dbReference type="SAM" id="Phobius"/>
    </source>
</evidence>
<dbReference type="Gene3D" id="1.20.144.10">
    <property type="entry name" value="Phosphatidic acid phosphatase type 2/haloperoxidase"/>
    <property type="match status" value="1"/>
</dbReference>
<evidence type="ECO:0000313" key="10">
    <source>
        <dbReference type="Proteomes" id="UP000245720"/>
    </source>
</evidence>
<feature type="transmembrane region" description="Helical" evidence="7">
    <location>
        <begin position="229"/>
        <end position="246"/>
    </location>
</feature>
<evidence type="ECO:0000256" key="1">
    <source>
        <dbReference type="ARBA" id="ARBA00004651"/>
    </source>
</evidence>
<comment type="subcellular location">
    <subcellularLocation>
        <location evidence="1">Cell membrane</location>
        <topology evidence="1">Multi-pass membrane protein</topology>
    </subcellularLocation>
</comment>
<dbReference type="Pfam" id="PF01569">
    <property type="entry name" value="PAP2"/>
    <property type="match status" value="1"/>
</dbReference>
<keyword evidence="6 7" id="KW-0472">Membrane</keyword>
<dbReference type="CDD" id="cd01610">
    <property type="entry name" value="PAP2_like"/>
    <property type="match status" value="1"/>
</dbReference>
<reference evidence="9 10" key="1">
    <citation type="submission" date="2018-05" db="EMBL/GenBank/DDBJ databases">
        <title>The Hungate 1000. A catalogue of reference genomes from the rumen microbiome.</title>
        <authorList>
            <person name="Kelly W."/>
        </authorList>
    </citation>
    <scope>NUCLEOTIDE SEQUENCE [LARGE SCALE GENOMIC DNA]</scope>
    <source>
        <strain evidence="9 10">SAb67</strain>
    </source>
</reference>
<evidence type="ECO:0000256" key="6">
    <source>
        <dbReference type="ARBA" id="ARBA00023136"/>
    </source>
</evidence>
<feature type="transmembrane region" description="Helical" evidence="7">
    <location>
        <begin position="159"/>
        <end position="176"/>
    </location>
</feature>
<feature type="domain" description="Phosphatidic acid phosphatase type 2/haloperoxidase" evidence="8">
    <location>
        <begin position="160"/>
        <end position="297"/>
    </location>
</feature>
<gene>
    <name evidence="9" type="ORF">IE37_00286</name>
</gene>
<dbReference type="OrthoDB" id="1653251at2"/>
<accession>A0A315Y4T5</accession>
<sequence>MTMRRIEKNYSLQIRLCIGILVFFIGLFLTGTFFDKYAAEALFSPDHTIVKLITTTGVYPFHAVQVLGWGVIFQRVHSSKKSGQVRGALCTFCVVAAVFLGYIGGRSLVSGNNLGSIFPSFVGNVPVILIFSAILIYPLFFVGYLTAERSSDELLARRVFGLLMILLAAYIVMEALKNTFDRPRYRTAILGYEGITFVPWYKPFSGAEEYAAEYGLKADEFRSFPSGHSIFSSLTMCIFPSLSWLFPKLRDKQPYLFAFGFVFTVTVMSSRMILGAHYLSDVSAGAIIGVLSAMASLTVQHRIAKNCERYK</sequence>
<dbReference type="EMBL" id="QGDI01000001">
    <property type="protein sequence ID" value="PWJ15389.1"/>
    <property type="molecule type" value="Genomic_DNA"/>
</dbReference>
<evidence type="ECO:0000256" key="3">
    <source>
        <dbReference type="ARBA" id="ARBA00022692"/>
    </source>
</evidence>
<evidence type="ECO:0000313" key="9">
    <source>
        <dbReference type="EMBL" id="PWJ15389.1"/>
    </source>
</evidence>
<protein>
    <submittedName>
        <fullName evidence="9">PAP2 superfamily protein</fullName>
    </submittedName>
</protein>
<evidence type="ECO:0000256" key="4">
    <source>
        <dbReference type="ARBA" id="ARBA00022801"/>
    </source>
</evidence>